<dbReference type="PANTHER" id="PTHR36616">
    <property type="entry name" value="BNAC07G32700D PROTEIN"/>
    <property type="match status" value="1"/>
</dbReference>
<dbReference type="EMBL" id="BMAC01000879">
    <property type="protein sequence ID" value="GFQ03894.1"/>
    <property type="molecule type" value="Genomic_DNA"/>
</dbReference>
<organism evidence="2 3">
    <name type="scientific">Phtheirospermum japonicum</name>
    <dbReference type="NCBI Taxonomy" id="374723"/>
    <lineage>
        <taxon>Eukaryota</taxon>
        <taxon>Viridiplantae</taxon>
        <taxon>Streptophyta</taxon>
        <taxon>Embryophyta</taxon>
        <taxon>Tracheophyta</taxon>
        <taxon>Spermatophyta</taxon>
        <taxon>Magnoliopsida</taxon>
        <taxon>eudicotyledons</taxon>
        <taxon>Gunneridae</taxon>
        <taxon>Pentapetalae</taxon>
        <taxon>asterids</taxon>
        <taxon>lamiids</taxon>
        <taxon>Lamiales</taxon>
        <taxon>Orobanchaceae</taxon>
        <taxon>Orobanchaceae incertae sedis</taxon>
        <taxon>Phtheirospermum</taxon>
    </lineage>
</organism>
<keyword evidence="1" id="KW-1133">Transmembrane helix</keyword>
<reference evidence="2" key="1">
    <citation type="submission" date="2020-07" db="EMBL/GenBank/DDBJ databases">
        <title>Ethylene signaling mediates host invasion by parasitic plants.</title>
        <authorList>
            <person name="Yoshida S."/>
        </authorList>
    </citation>
    <scope>NUCLEOTIDE SEQUENCE</scope>
    <source>
        <strain evidence="2">Okayama</strain>
    </source>
</reference>
<evidence type="ECO:0000256" key="1">
    <source>
        <dbReference type="SAM" id="Phobius"/>
    </source>
</evidence>
<keyword evidence="1" id="KW-0472">Membrane</keyword>
<comment type="caution">
    <text evidence="2">The sequence shown here is derived from an EMBL/GenBank/DDBJ whole genome shotgun (WGS) entry which is preliminary data.</text>
</comment>
<feature type="non-terminal residue" evidence="2">
    <location>
        <position position="1"/>
    </location>
</feature>
<keyword evidence="1" id="KW-0812">Transmembrane</keyword>
<dbReference type="OrthoDB" id="1893998at2759"/>
<accession>A0A830D6N4</accession>
<sequence>ELFLTVAFSAAPLTLYFLPIHSLSLFLRIADYFIRDAVSYVDGVYPCLRLAVSRIISPSLAGVRR</sequence>
<dbReference type="PANTHER" id="PTHR36616:SF4">
    <property type="entry name" value="OS03G0174800 PROTEIN"/>
    <property type="match status" value="1"/>
</dbReference>
<dbReference type="AlphaFoldDB" id="A0A830D6N4"/>
<dbReference type="Proteomes" id="UP000653305">
    <property type="component" value="Unassembled WGS sequence"/>
</dbReference>
<name>A0A830D6N4_9LAMI</name>
<proteinExistence type="predicted"/>
<protein>
    <submittedName>
        <fullName evidence="2">Uncharacterized protein</fullName>
    </submittedName>
</protein>
<evidence type="ECO:0000313" key="3">
    <source>
        <dbReference type="Proteomes" id="UP000653305"/>
    </source>
</evidence>
<gene>
    <name evidence="2" type="ORF">PHJA_002533200</name>
</gene>
<keyword evidence="3" id="KW-1185">Reference proteome</keyword>
<feature type="transmembrane region" description="Helical" evidence="1">
    <location>
        <begin position="6"/>
        <end position="27"/>
    </location>
</feature>
<evidence type="ECO:0000313" key="2">
    <source>
        <dbReference type="EMBL" id="GFQ03894.1"/>
    </source>
</evidence>